<feature type="compositionally biased region" description="Gly residues" evidence="1">
    <location>
        <begin position="264"/>
        <end position="281"/>
    </location>
</feature>
<feature type="compositionally biased region" description="Acidic residues" evidence="1">
    <location>
        <begin position="145"/>
        <end position="155"/>
    </location>
</feature>
<name>A0A0G4HAS6_9ALVE</name>
<feature type="compositionally biased region" description="Polar residues" evidence="1">
    <location>
        <begin position="292"/>
        <end position="301"/>
    </location>
</feature>
<protein>
    <submittedName>
        <fullName evidence="2">Uncharacterized protein</fullName>
    </submittedName>
</protein>
<evidence type="ECO:0000256" key="1">
    <source>
        <dbReference type="SAM" id="MobiDB-lite"/>
    </source>
</evidence>
<sequence length="344" mass="34896">MMATEHLDSWVGKEKERERGGGILLAHARTGPLGEAKEREKEPLSLSLQPAVASGQVVGPHEAAAATGAPVSPKAGPSSEGAVRSAAGEATLDGEEEEEDTDFRTLEMTHRGDLSPRVILSGHPLAAHLFGGEPLNPGKPAELAAVDEGEDEGDEGGSVQGGGGTQQSSTRAGAGGSRPKPKEIMKRFLSNFTASREGRMSRMTSQASMPGTPKSPTPSASASTQRLQIMGGGTAPAGEGQSPGGRNNNGVDPSKRPRCLIGGRQAGGGGGGSPTGGGGASATGPMRVLGGPSTSSRSAMASNAKEEAVQAVAMLQAQKEELDRLQDASSQLEEVAFPPKRLAG</sequence>
<dbReference type="EMBL" id="CDMZ01002169">
    <property type="protein sequence ID" value="CEM41090.1"/>
    <property type="molecule type" value="Genomic_DNA"/>
</dbReference>
<feature type="region of interest" description="Disordered" evidence="1">
    <location>
        <begin position="1"/>
        <end position="102"/>
    </location>
</feature>
<feature type="region of interest" description="Disordered" evidence="1">
    <location>
        <begin position="127"/>
        <end position="304"/>
    </location>
</feature>
<feature type="compositionally biased region" description="Basic and acidic residues" evidence="1">
    <location>
        <begin position="1"/>
        <end position="20"/>
    </location>
</feature>
<gene>
    <name evidence="2" type="ORF">Cvel_25773</name>
</gene>
<reference evidence="2" key="1">
    <citation type="submission" date="2014-11" db="EMBL/GenBank/DDBJ databases">
        <authorList>
            <person name="Otto D Thomas"/>
            <person name="Naeem Raeece"/>
        </authorList>
    </citation>
    <scope>NUCLEOTIDE SEQUENCE</scope>
</reference>
<dbReference type="AlphaFoldDB" id="A0A0G4HAS6"/>
<evidence type="ECO:0000313" key="2">
    <source>
        <dbReference type="EMBL" id="CEM41090.1"/>
    </source>
</evidence>
<accession>A0A0G4HAS6</accession>
<feature type="compositionally biased region" description="Acidic residues" evidence="1">
    <location>
        <begin position="92"/>
        <end position="101"/>
    </location>
</feature>
<feature type="compositionally biased region" description="Gly residues" evidence="1">
    <location>
        <begin position="156"/>
        <end position="165"/>
    </location>
</feature>
<organism evidence="2">
    <name type="scientific">Chromera velia CCMP2878</name>
    <dbReference type="NCBI Taxonomy" id="1169474"/>
    <lineage>
        <taxon>Eukaryota</taxon>
        <taxon>Sar</taxon>
        <taxon>Alveolata</taxon>
        <taxon>Colpodellida</taxon>
        <taxon>Chromeraceae</taxon>
        <taxon>Chromera</taxon>
    </lineage>
</organism>
<proteinExistence type="predicted"/>
<dbReference type="VEuPathDB" id="CryptoDB:Cvel_25773"/>